<dbReference type="AlphaFoldDB" id="A0A087CT44"/>
<dbReference type="Pfam" id="PF13407">
    <property type="entry name" value="Peripla_BP_4"/>
    <property type="match status" value="1"/>
</dbReference>
<evidence type="ECO:0000256" key="4">
    <source>
        <dbReference type="SAM" id="SignalP"/>
    </source>
</evidence>
<gene>
    <name evidence="6" type="ORF">BREU_1627</name>
</gene>
<dbReference type="GO" id="GO:0030313">
    <property type="term" value="C:cell envelope"/>
    <property type="evidence" value="ECO:0007669"/>
    <property type="project" value="UniProtKB-SubCell"/>
</dbReference>
<evidence type="ECO:0000256" key="1">
    <source>
        <dbReference type="ARBA" id="ARBA00004196"/>
    </source>
</evidence>
<name>A0A087CT44_9BIFI</name>
<keyword evidence="7" id="KW-1185">Reference proteome</keyword>
<dbReference type="EMBL" id="JGZK01000005">
    <property type="protein sequence ID" value="KFI86444.1"/>
    <property type="molecule type" value="Genomic_DNA"/>
</dbReference>
<evidence type="ECO:0000313" key="6">
    <source>
        <dbReference type="EMBL" id="KFI86444.1"/>
    </source>
</evidence>
<reference evidence="6 7" key="1">
    <citation type="submission" date="2014-03" db="EMBL/GenBank/DDBJ databases">
        <title>Genomics of Bifidobacteria.</title>
        <authorList>
            <person name="Ventura M."/>
            <person name="Milani C."/>
            <person name="Lugli G.A."/>
        </authorList>
    </citation>
    <scope>NUCLEOTIDE SEQUENCE [LARGE SCALE GENOMIC DNA]</scope>
    <source>
        <strain evidence="6 7">DSM 23975</strain>
    </source>
</reference>
<evidence type="ECO:0000259" key="5">
    <source>
        <dbReference type="Pfam" id="PF13407"/>
    </source>
</evidence>
<dbReference type="Gene3D" id="3.40.50.2300">
    <property type="match status" value="2"/>
</dbReference>
<proteinExistence type="inferred from homology"/>
<protein>
    <submittedName>
        <fullName evidence="6">Putative ribose ABC transporter</fullName>
    </submittedName>
</protein>
<dbReference type="CDD" id="cd06321">
    <property type="entry name" value="PBP1_ABC_sugar_binding-like"/>
    <property type="match status" value="1"/>
</dbReference>
<dbReference type="eggNOG" id="COG1879">
    <property type="taxonomic scope" value="Bacteria"/>
</dbReference>
<dbReference type="PANTHER" id="PTHR46847">
    <property type="entry name" value="D-ALLOSE-BINDING PERIPLASMIC PROTEIN-RELATED"/>
    <property type="match status" value="1"/>
</dbReference>
<evidence type="ECO:0000256" key="3">
    <source>
        <dbReference type="ARBA" id="ARBA00022729"/>
    </source>
</evidence>
<feature type="signal peptide" evidence="4">
    <location>
        <begin position="1"/>
        <end position="32"/>
    </location>
</feature>
<feature type="domain" description="Periplasmic binding protein" evidence="5">
    <location>
        <begin position="45"/>
        <end position="298"/>
    </location>
</feature>
<comment type="similarity">
    <text evidence="2">Belongs to the bacterial solute-binding protein 2 family.</text>
</comment>
<accession>A0A087CT44</accession>
<dbReference type="SUPFAM" id="SSF53822">
    <property type="entry name" value="Periplasmic binding protein-like I"/>
    <property type="match status" value="1"/>
</dbReference>
<dbReference type="OrthoDB" id="9808136at2"/>
<dbReference type="STRING" id="1437610.BREU_1627"/>
<sequence length="323" mass="33623">MNTKKIISAASALFAASVLLSGCSAVSNGDNAASEVSKPTEIKSIGLMVQDMSNPFFTAMDKEAKVQAEKIGAKLNVQDAQLDLATQDNQISSFIEQQVDLIIVSAVDESGLQPAIERAKAAGIIVVAVDTPAKGADAVVMTDGVQAGELSCSYLAEQLGGEGNILIVDGTPIQTITDRIKGCKSALEKDYPGIKVVGQQSSKNDRATGLSVTTDMLTANKDVQGIFGMNDPSALGAALAVEQAGRTSEIIVTGIDGSPEGVDELKRAGSPFVGTSTQNPGEMVKQAVAYAQKVAKGETPEESTILIPSVMVTRDNVNEYKGW</sequence>
<feature type="chain" id="PRO_5001819714" evidence="4">
    <location>
        <begin position="33"/>
        <end position="323"/>
    </location>
</feature>
<comment type="caution">
    <text evidence="6">The sequence shown here is derived from an EMBL/GenBank/DDBJ whole genome shotgun (WGS) entry which is preliminary data.</text>
</comment>
<organism evidence="6 7">
    <name type="scientific">Bifidobacterium reuteri DSM 23975</name>
    <dbReference type="NCBI Taxonomy" id="1437610"/>
    <lineage>
        <taxon>Bacteria</taxon>
        <taxon>Bacillati</taxon>
        <taxon>Actinomycetota</taxon>
        <taxon>Actinomycetes</taxon>
        <taxon>Bifidobacteriales</taxon>
        <taxon>Bifidobacteriaceae</taxon>
        <taxon>Bifidobacterium</taxon>
    </lineage>
</organism>
<comment type="subcellular location">
    <subcellularLocation>
        <location evidence="1">Cell envelope</location>
    </subcellularLocation>
</comment>
<dbReference type="PROSITE" id="PS51257">
    <property type="entry name" value="PROKAR_LIPOPROTEIN"/>
    <property type="match status" value="1"/>
</dbReference>
<dbReference type="InterPro" id="IPR028082">
    <property type="entry name" value="Peripla_BP_I"/>
</dbReference>
<evidence type="ECO:0000256" key="2">
    <source>
        <dbReference type="ARBA" id="ARBA00007639"/>
    </source>
</evidence>
<dbReference type="PANTHER" id="PTHR46847:SF2">
    <property type="entry name" value="ABC TRANSPORTER SUGAR-BINDING PROTEIN"/>
    <property type="match status" value="1"/>
</dbReference>
<dbReference type="Proteomes" id="UP000028984">
    <property type="component" value="Unassembled WGS sequence"/>
</dbReference>
<dbReference type="GO" id="GO:0030246">
    <property type="term" value="F:carbohydrate binding"/>
    <property type="evidence" value="ECO:0007669"/>
    <property type="project" value="UniProtKB-ARBA"/>
</dbReference>
<evidence type="ECO:0000313" key="7">
    <source>
        <dbReference type="Proteomes" id="UP000028984"/>
    </source>
</evidence>
<dbReference type="RefSeq" id="WP_044090139.1">
    <property type="nucleotide sequence ID" value="NZ_JDUW01000020.1"/>
</dbReference>
<dbReference type="InterPro" id="IPR025997">
    <property type="entry name" value="SBP_2_dom"/>
</dbReference>
<keyword evidence="3 4" id="KW-0732">Signal</keyword>